<geneLocation type="plasmid" evidence="3"/>
<accession>A0A0B5AYZ8</accession>
<dbReference type="InterPro" id="IPR035901">
    <property type="entry name" value="GIY-YIG_endonuc_sf"/>
</dbReference>
<dbReference type="InterPro" id="IPR000305">
    <property type="entry name" value="GIY-YIG_endonuc"/>
</dbReference>
<dbReference type="Gene3D" id="1.10.10.10">
    <property type="entry name" value="Winged helix-like DNA-binding domain superfamily/Winged helix DNA-binding domain"/>
    <property type="match status" value="2"/>
</dbReference>
<keyword evidence="3" id="KW-1185">Reference proteome</keyword>
<dbReference type="AlphaFoldDB" id="A0A0B5AYZ8"/>
<dbReference type="BioCyc" id="JESP1508404:G14D9-13734-MONOMER"/>
<dbReference type="Gene3D" id="3.40.1440.10">
    <property type="entry name" value="GIY-YIG endonuclease"/>
    <property type="match status" value="1"/>
</dbReference>
<dbReference type="EMBL" id="CP009417">
    <property type="protein sequence ID" value="AJD93728.1"/>
    <property type="molecule type" value="Genomic_DNA"/>
</dbReference>
<dbReference type="SMART" id="SM00465">
    <property type="entry name" value="GIYc"/>
    <property type="match status" value="1"/>
</dbReference>
<sequence>MALHDTEPYGIVYMAENKINGKRYIGQTKWSLEKRKQQHLYHARCRKQRFRFQHALRKYPDAFEWSVIDTAQDMDDLNRKEAEWISYYKTFVDKEKGYNMTPGGDATPDTSKSVCHYNEQEQFVTVYSSLQEAADAIGALDTGIAKTCRGERLTYYNQTFLYEDDFPTEALQQEEILRRKMIKKEQTIRRIVAYAKDGFFSDVFDSIQDVVSSYPKIKEKILYEVLSGKRKSTHGFIFLYEADYPTIELQKNEVIKRMALCEKVYVFEERLDYKVYDSLLQSNKGEGVNFNRRQFSPDGKYHVNQLYFLERDVLFFEQTISKEFLRRVKELFQSYSSASSSIAS</sequence>
<dbReference type="CDD" id="cd10443">
    <property type="entry name" value="GIY-YIG_HE_Tlr8p_PBC-V_like"/>
    <property type="match status" value="1"/>
</dbReference>
<reference evidence="2 3" key="1">
    <citation type="submission" date="2014-08" db="EMBL/GenBank/DDBJ databases">
        <title>Complete genome of a marine bacteria Jeotgalibacillus malaysiensis.</title>
        <authorList>
            <person name="Yaakop A.S."/>
            <person name="Chan K.-G."/>
            <person name="Goh K.M."/>
        </authorList>
    </citation>
    <scope>NUCLEOTIDE SEQUENCE [LARGE SCALE GENOMIC DNA]</scope>
    <source>
        <strain evidence="2 3">D5</strain>
        <plasmid evidence="3">Plasmid</plasmid>
    </source>
</reference>
<dbReference type="KEGG" id="jeo:JMA_44110"/>
<evidence type="ECO:0000313" key="3">
    <source>
        <dbReference type="Proteomes" id="UP000031449"/>
    </source>
</evidence>
<dbReference type="Proteomes" id="UP000031449">
    <property type="component" value="Plasmid unnamed"/>
</dbReference>
<dbReference type="SUPFAM" id="SSF82771">
    <property type="entry name" value="GIY-YIG endonuclease"/>
    <property type="match status" value="1"/>
</dbReference>
<dbReference type="InterPro" id="IPR036388">
    <property type="entry name" value="WH-like_DNA-bd_sf"/>
</dbReference>
<organism evidence="2 3">
    <name type="scientific">Jeotgalibacillus malaysiensis</name>
    <dbReference type="NCBI Taxonomy" id="1508404"/>
    <lineage>
        <taxon>Bacteria</taxon>
        <taxon>Bacillati</taxon>
        <taxon>Bacillota</taxon>
        <taxon>Bacilli</taxon>
        <taxon>Bacillales</taxon>
        <taxon>Caryophanaceae</taxon>
        <taxon>Jeotgalibacillus</taxon>
    </lineage>
</organism>
<protein>
    <recommendedName>
        <fullName evidence="1">GIY-YIG domain-containing protein</fullName>
    </recommendedName>
</protein>
<dbReference type="Pfam" id="PF01541">
    <property type="entry name" value="GIY-YIG"/>
    <property type="match status" value="1"/>
</dbReference>
<dbReference type="PROSITE" id="PS50164">
    <property type="entry name" value="GIY_YIG"/>
    <property type="match status" value="1"/>
</dbReference>
<dbReference type="HOGENOM" id="CLU_806038_0_0_9"/>
<evidence type="ECO:0000259" key="1">
    <source>
        <dbReference type="PROSITE" id="PS50164"/>
    </source>
</evidence>
<evidence type="ECO:0000313" key="2">
    <source>
        <dbReference type="EMBL" id="AJD93728.1"/>
    </source>
</evidence>
<name>A0A0B5AYZ8_9BACL</name>
<keyword evidence="2" id="KW-0614">Plasmid</keyword>
<feature type="domain" description="GIY-YIG" evidence="1">
    <location>
        <begin position="8"/>
        <end position="94"/>
    </location>
</feature>
<gene>
    <name evidence="2" type="ORF">JMA_44110</name>
</gene>
<proteinExistence type="predicted"/>